<feature type="transmembrane region" description="Helical" evidence="7">
    <location>
        <begin position="294"/>
        <end position="315"/>
    </location>
</feature>
<evidence type="ECO:0000256" key="1">
    <source>
        <dbReference type="ARBA" id="ARBA00004141"/>
    </source>
</evidence>
<evidence type="ECO:0000256" key="5">
    <source>
        <dbReference type="ARBA" id="ARBA00023136"/>
    </source>
</evidence>
<proteinExistence type="inferred from homology"/>
<keyword evidence="5 7" id="KW-0472">Membrane</keyword>
<feature type="transmembrane region" description="Helical" evidence="7">
    <location>
        <begin position="238"/>
        <end position="258"/>
    </location>
</feature>
<feature type="transmembrane region" description="Helical" evidence="7">
    <location>
        <begin position="110"/>
        <end position="132"/>
    </location>
</feature>
<comment type="similarity">
    <text evidence="2">Belongs to the TerC family.</text>
</comment>
<dbReference type="Proteomes" id="UP001229244">
    <property type="component" value="Unassembled WGS sequence"/>
</dbReference>
<dbReference type="AlphaFoldDB" id="A0AAE4ASX1"/>
<evidence type="ECO:0000256" key="4">
    <source>
        <dbReference type="ARBA" id="ARBA00022989"/>
    </source>
</evidence>
<feature type="transmembrane region" description="Helical" evidence="7">
    <location>
        <begin position="270"/>
        <end position="288"/>
    </location>
</feature>
<dbReference type="GO" id="GO:0016020">
    <property type="term" value="C:membrane"/>
    <property type="evidence" value="ECO:0007669"/>
    <property type="project" value="UniProtKB-SubCell"/>
</dbReference>
<feature type="transmembrane region" description="Helical" evidence="7">
    <location>
        <begin position="12"/>
        <end position="33"/>
    </location>
</feature>
<dbReference type="InterPro" id="IPR022369">
    <property type="entry name" value="Integral_membrane_TerC_rswitch"/>
</dbReference>
<feature type="transmembrane region" description="Helical" evidence="7">
    <location>
        <begin position="208"/>
        <end position="232"/>
    </location>
</feature>
<evidence type="ECO:0000313" key="9">
    <source>
        <dbReference type="Proteomes" id="UP001229244"/>
    </source>
</evidence>
<evidence type="ECO:0000313" key="8">
    <source>
        <dbReference type="EMBL" id="MDQ0315718.1"/>
    </source>
</evidence>
<name>A0AAE4ASX1_9HYPH</name>
<feature type="transmembrane region" description="Helical" evidence="7">
    <location>
        <begin position="45"/>
        <end position="67"/>
    </location>
</feature>
<dbReference type="PANTHER" id="PTHR30238">
    <property type="entry name" value="MEMBRANE BOUND PREDICTED REDOX MODULATOR"/>
    <property type="match status" value="1"/>
</dbReference>
<comment type="caution">
    <text evidence="8">The sequence shown here is derived from an EMBL/GenBank/DDBJ whole genome shotgun (WGS) entry which is preliminary data.</text>
</comment>
<gene>
    <name evidence="8" type="ORF">J2S73_002175</name>
</gene>
<dbReference type="InterPro" id="IPR005496">
    <property type="entry name" value="Integral_membrane_TerC"/>
</dbReference>
<keyword evidence="9" id="KW-1185">Reference proteome</keyword>
<feature type="transmembrane region" description="Helical" evidence="7">
    <location>
        <begin position="87"/>
        <end position="103"/>
    </location>
</feature>
<keyword evidence="4 7" id="KW-1133">Transmembrane helix</keyword>
<evidence type="ECO:0000256" key="2">
    <source>
        <dbReference type="ARBA" id="ARBA00007511"/>
    </source>
</evidence>
<keyword evidence="3 7" id="KW-0812">Transmembrane</keyword>
<dbReference type="EMBL" id="JAUSUL010000002">
    <property type="protein sequence ID" value="MDQ0315718.1"/>
    <property type="molecule type" value="Genomic_DNA"/>
</dbReference>
<dbReference type="Pfam" id="PF03741">
    <property type="entry name" value="TerC"/>
    <property type="match status" value="1"/>
</dbReference>
<sequence>MLSPADSVSVPPLFWVVFLSLVALILIVDLGVLHRRAHVVGMRESLLLASGYAGLAVLFGIGVWLILGIDAGAKFFTAYIVEQSLSFDNVFVMSVVFVYFGIPREHRHRVLFWGILGAMVFRAILIGTGAAVLHEFEWLLVFFAALLIFTGVKLLLHDEEESVDIANNRAFRWLSRRLPMTPRIHGPRFLVREPRADGRGTMLMATPLLFALIVIEVSDLIFAVDSIPAVLAISHDPFIVYTSNVFAILNLRALYFVIDALVARCSYLKPALSAVLIFIGGKILWDMFIGETEALVSLGVTVFLIGGAIILSFVFPKEATCTEEIGERMRTRDGTSYGHRDPIELDPDTQHPR</sequence>
<feature type="transmembrane region" description="Helical" evidence="7">
    <location>
        <begin position="138"/>
        <end position="156"/>
    </location>
</feature>
<comment type="subcellular location">
    <subcellularLocation>
        <location evidence="1">Membrane</location>
        <topology evidence="1">Multi-pass membrane protein</topology>
    </subcellularLocation>
</comment>
<dbReference type="PANTHER" id="PTHR30238:SF0">
    <property type="entry name" value="THYLAKOID MEMBRANE PROTEIN TERC, CHLOROPLASTIC"/>
    <property type="match status" value="1"/>
</dbReference>
<dbReference type="RefSeq" id="WP_306885540.1">
    <property type="nucleotide sequence ID" value="NZ_JAUSUL010000002.1"/>
</dbReference>
<dbReference type="NCBIfam" id="TIGR03718">
    <property type="entry name" value="R_switched_Alx"/>
    <property type="match status" value="1"/>
</dbReference>
<evidence type="ECO:0000256" key="6">
    <source>
        <dbReference type="SAM" id="MobiDB-lite"/>
    </source>
</evidence>
<evidence type="ECO:0000256" key="7">
    <source>
        <dbReference type="SAM" id="Phobius"/>
    </source>
</evidence>
<reference evidence="8" key="1">
    <citation type="submission" date="2023-07" db="EMBL/GenBank/DDBJ databases">
        <title>Genomic Encyclopedia of Type Strains, Phase IV (KMG-IV): sequencing the most valuable type-strain genomes for metagenomic binning, comparative biology and taxonomic classification.</title>
        <authorList>
            <person name="Goeker M."/>
        </authorList>
    </citation>
    <scope>NUCLEOTIDE SEQUENCE</scope>
    <source>
        <strain evidence="8">DSM 21202</strain>
    </source>
</reference>
<accession>A0AAE4ASX1</accession>
<feature type="region of interest" description="Disordered" evidence="6">
    <location>
        <begin position="330"/>
        <end position="353"/>
    </location>
</feature>
<organism evidence="8 9">
    <name type="scientific">Amorphus orientalis</name>
    <dbReference type="NCBI Taxonomy" id="649198"/>
    <lineage>
        <taxon>Bacteria</taxon>
        <taxon>Pseudomonadati</taxon>
        <taxon>Pseudomonadota</taxon>
        <taxon>Alphaproteobacteria</taxon>
        <taxon>Hyphomicrobiales</taxon>
        <taxon>Amorphaceae</taxon>
        <taxon>Amorphus</taxon>
    </lineage>
</organism>
<protein>
    <submittedName>
        <fullName evidence="8">Tellurite resistance protein TerC</fullName>
    </submittedName>
</protein>
<evidence type="ECO:0000256" key="3">
    <source>
        <dbReference type="ARBA" id="ARBA00022692"/>
    </source>
</evidence>